<sequence>MVRFSDASWMLPLVLALVCNMDLIVANAPMTVFRVANHVFYSLAVRKHMIKEGKESTPGSHTLWSYVASMLCTFASRIALAVLWTWPTSGVPNLLEKLPANLQDATIAWAIVNAAPADWIRRYTGPGPAGTAGRALLHAVAGFNKHASLRRTLDRAASLAVGPRLALGAAVGTAAPLFKRLTDRVVASEPTPWSAVALAVGKEYLRALCTHSAATAAASGGVLVRVGERLRCGVVTFGVPRLDANVCVPKRWGLDDVVRRLVHGVVLFYLVRLYVRRGLAPTTWGRAAPVEARTRARTKATRRSARVRSRKTKGD</sequence>
<dbReference type="AlphaFoldDB" id="A0A7S0IEG1"/>
<reference evidence="3" key="1">
    <citation type="submission" date="2021-01" db="EMBL/GenBank/DDBJ databases">
        <authorList>
            <person name="Corre E."/>
            <person name="Pelletier E."/>
            <person name="Niang G."/>
            <person name="Scheremetjew M."/>
            <person name="Finn R."/>
            <person name="Kale V."/>
            <person name="Holt S."/>
            <person name="Cochrane G."/>
            <person name="Meng A."/>
            <person name="Brown T."/>
            <person name="Cohen L."/>
        </authorList>
    </citation>
    <scope>NUCLEOTIDE SEQUENCE</scope>
    <source>
        <strain evidence="3">CCMP1723</strain>
    </source>
</reference>
<protein>
    <submittedName>
        <fullName evidence="3">Uncharacterized protein</fullName>
    </submittedName>
</protein>
<name>A0A7S0IEG1_MICPS</name>
<proteinExistence type="predicted"/>
<feature type="signal peptide" evidence="2">
    <location>
        <begin position="1"/>
        <end position="16"/>
    </location>
</feature>
<feature type="chain" id="PRO_5030782700" evidence="2">
    <location>
        <begin position="17"/>
        <end position="315"/>
    </location>
</feature>
<keyword evidence="2" id="KW-0732">Signal</keyword>
<evidence type="ECO:0000313" key="3">
    <source>
        <dbReference type="EMBL" id="CAD8519210.1"/>
    </source>
</evidence>
<organism evidence="3">
    <name type="scientific">Micromonas pusilla</name>
    <name type="common">Picoplanktonic green alga</name>
    <name type="synonym">Chromulina pusilla</name>
    <dbReference type="NCBI Taxonomy" id="38833"/>
    <lineage>
        <taxon>Eukaryota</taxon>
        <taxon>Viridiplantae</taxon>
        <taxon>Chlorophyta</taxon>
        <taxon>Mamiellophyceae</taxon>
        <taxon>Mamiellales</taxon>
        <taxon>Mamiellaceae</taxon>
        <taxon>Micromonas</taxon>
    </lineage>
</organism>
<evidence type="ECO:0000256" key="1">
    <source>
        <dbReference type="SAM" id="MobiDB-lite"/>
    </source>
</evidence>
<accession>A0A7S0IEG1</accession>
<feature type="region of interest" description="Disordered" evidence="1">
    <location>
        <begin position="295"/>
        <end position="315"/>
    </location>
</feature>
<evidence type="ECO:0000256" key="2">
    <source>
        <dbReference type="SAM" id="SignalP"/>
    </source>
</evidence>
<dbReference type="EMBL" id="HBEQ01008275">
    <property type="protein sequence ID" value="CAD8519210.1"/>
    <property type="molecule type" value="Transcribed_RNA"/>
</dbReference>
<gene>
    <name evidence="3" type="ORF">MCOM1403_LOCUS6636</name>
</gene>